<dbReference type="Gene3D" id="3.40.190.10">
    <property type="entry name" value="Periplasmic binding protein-like II"/>
    <property type="match status" value="2"/>
</dbReference>
<gene>
    <name evidence="9" type="ORF">V8P97_04890</name>
</gene>
<evidence type="ECO:0000256" key="5">
    <source>
        <dbReference type="ARBA" id="ARBA00023222"/>
    </source>
</evidence>
<dbReference type="SUPFAM" id="SSF55021">
    <property type="entry name" value="ACT-like"/>
    <property type="match status" value="1"/>
</dbReference>
<evidence type="ECO:0000259" key="8">
    <source>
        <dbReference type="PROSITE" id="PS51171"/>
    </source>
</evidence>
<keyword evidence="10" id="KW-1185">Reference proteome</keyword>
<protein>
    <recommendedName>
        <fullName evidence="2">prephenate dehydratase</fullName>
        <ecNumber evidence="2">4.2.1.51</ecNumber>
    </recommendedName>
</protein>
<keyword evidence="6" id="KW-0456">Lyase</keyword>
<dbReference type="InterPro" id="IPR045865">
    <property type="entry name" value="ACT-like_dom_sf"/>
</dbReference>
<evidence type="ECO:0000256" key="2">
    <source>
        <dbReference type="ARBA" id="ARBA00013147"/>
    </source>
</evidence>
<proteinExistence type="predicted"/>
<keyword evidence="5" id="KW-0584">Phenylalanine biosynthesis</keyword>
<keyword evidence="3" id="KW-0028">Amino-acid biosynthesis</keyword>
<evidence type="ECO:0000256" key="4">
    <source>
        <dbReference type="ARBA" id="ARBA00023141"/>
    </source>
</evidence>
<dbReference type="EMBL" id="JBANBB010000001">
    <property type="protein sequence ID" value="MEK0306797.1"/>
    <property type="molecule type" value="Genomic_DNA"/>
</dbReference>
<dbReference type="PROSITE" id="PS51171">
    <property type="entry name" value="PREPHENATE_DEHYDR_3"/>
    <property type="match status" value="1"/>
</dbReference>
<dbReference type="Proteomes" id="UP001373159">
    <property type="component" value="Unassembled WGS sequence"/>
</dbReference>
<dbReference type="RefSeq" id="WP_340469352.1">
    <property type="nucleotide sequence ID" value="NZ_JBANBB010000001.1"/>
</dbReference>
<feature type="domain" description="Prephenate dehydratase" evidence="8">
    <location>
        <begin position="9"/>
        <end position="186"/>
    </location>
</feature>
<dbReference type="PANTHER" id="PTHR21022">
    <property type="entry name" value="PREPHENATE DEHYDRATASE P PROTEIN"/>
    <property type="match status" value="1"/>
</dbReference>
<organism evidence="9 10">
    <name type="scientific">Bifidobacterium favimelis</name>
    <dbReference type="NCBI Taxonomy" id="3122979"/>
    <lineage>
        <taxon>Bacteria</taxon>
        <taxon>Bacillati</taxon>
        <taxon>Actinomycetota</taxon>
        <taxon>Actinomycetes</taxon>
        <taxon>Bifidobacteriales</taxon>
        <taxon>Bifidobacteriaceae</taxon>
        <taxon>Bifidobacterium</taxon>
    </lineage>
</organism>
<dbReference type="EC" id="4.2.1.51" evidence="2"/>
<accession>A0ABU8ZQQ5</accession>
<dbReference type="Pfam" id="PF00800">
    <property type="entry name" value="PDT"/>
    <property type="match status" value="1"/>
</dbReference>
<evidence type="ECO:0000313" key="9">
    <source>
        <dbReference type="EMBL" id="MEK0306797.1"/>
    </source>
</evidence>
<dbReference type="InterPro" id="IPR001086">
    <property type="entry name" value="Preph_deHydtase"/>
</dbReference>
<comment type="pathway">
    <text evidence="1">Amino-acid biosynthesis; L-phenylalanine biosynthesis; phenylpyruvate from prephenate: step 1/1.</text>
</comment>
<dbReference type="SUPFAM" id="SSF53850">
    <property type="entry name" value="Periplasmic binding protein-like II"/>
    <property type="match status" value="1"/>
</dbReference>
<comment type="catalytic activity">
    <reaction evidence="7">
        <text>prephenate + H(+) = 3-phenylpyruvate + CO2 + H2O</text>
        <dbReference type="Rhea" id="RHEA:21648"/>
        <dbReference type="ChEBI" id="CHEBI:15377"/>
        <dbReference type="ChEBI" id="CHEBI:15378"/>
        <dbReference type="ChEBI" id="CHEBI:16526"/>
        <dbReference type="ChEBI" id="CHEBI:18005"/>
        <dbReference type="ChEBI" id="CHEBI:29934"/>
        <dbReference type="EC" id="4.2.1.51"/>
    </reaction>
</comment>
<dbReference type="PANTHER" id="PTHR21022:SF19">
    <property type="entry name" value="PREPHENATE DEHYDRATASE-RELATED"/>
    <property type="match status" value="1"/>
</dbReference>
<evidence type="ECO:0000256" key="7">
    <source>
        <dbReference type="ARBA" id="ARBA00047848"/>
    </source>
</evidence>
<reference evidence="9 10" key="1">
    <citation type="submission" date="2024-02" db="EMBL/GenBank/DDBJ databases">
        <title>Bifidobacterium honeyensis sp. nov., isolated from the comb honey.</title>
        <authorList>
            <person name="Liu W."/>
            <person name="Li Y."/>
        </authorList>
    </citation>
    <scope>NUCLEOTIDE SEQUENCE [LARGE SCALE GENOMIC DNA]</scope>
    <source>
        <strain evidence="9 10">IMAU50988</strain>
    </source>
</reference>
<comment type="caution">
    <text evidence="9">The sequence shown here is derived from an EMBL/GenBank/DDBJ whole genome shotgun (WGS) entry which is preliminary data.</text>
</comment>
<evidence type="ECO:0000256" key="3">
    <source>
        <dbReference type="ARBA" id="ARBA00022605"/>
    </source>
</evidence>
<evidence type="ECO:0000256" key="6">
    <source>
        <dbReference type="ARBA" id="ARBA00023239"/>
    </source>
</evidence>
<dbReference type="Gene3D" id="3.30.70.260">
    <property type="match status" value="1"/>
</dbReference>
<evidence type="ECO:0000256" key="1">
    <source>
        <dbReference type="ARBA" id="ARBA00004741"/>
    </source>
</evidence>
<evidence type="ECO:0000313" key="10">
    <source>
        <dbReference type="Proteomes" id="UP001373159"/>
    </source>
</evidence>
<name>A0ABU8ZQQ5_9BIFI</name>
<sequence length="336" mass="35722">MTENEDGKMLYFLGPLGSFSHQAAMAAGERLKGALRLETHLAACERAFDVIGHVEDGDGLGVLAWENNVEGHVVPNMDALTDALEVAGFGLLVQEVAFDAFVRPGDEDLRQVVAHPHGLAQCRRFIVETGLEPVAAPSNAAACRDLRPGQVALGPAVCGGLYGLETYRSSVQDFQGARTDFLLLSARREAAGLARRLGGGPGGSPRTGDRGSAYESVVVFIPLDTGPGVLAGLLDRIRDAGLNMTSFMSRPIKGNDGTYSFMATIDAAPWDPSLRDVMRESVGRGDWVKTLAVYPGRQRPEPPIAQWMLPRGGAGAGKAMGPDGLPGMDVDKELLW</sequence>
<keyword evidence="4" id="KW-0057">Aromatic amino acid biosynthesis</keyword>
<dbReference type="CDD" id="cd04905">
    <property type="entry name" value="ACT_CM-PDT"/>
    <property type="match status" value="1"/>
</dbReference>